<reference evidence="1" key="1">
    <citation type="submission" date="2014-12" db="EMBL/GenBank/DDBJ databases">
        <title>Insight into the proteome of Arion vulgaris.</title>
        <authorList>
            <person name="Aradska J."/>
            <person name="Bulat T."/>
            <person name="Smidak R."/>
            <person name="Sarate P."/>
            <person name="Gangsoo J."/>
            <person name="Sialana F."/>
            <person name="Bilban M."/>
            <person name="Lubec G."/>
        </authorList>
    </citation>
    <scope>NUCLEOTIDE SEQUENCE</scope>
    <source>
        <tissue evidence="1">Skin</tissue>
    </source>
</reference>
<name>A0A0B7BBI5_9EUPU</name>
<evidence type="ECO:0000313" key="1">
    <source>
        <dbReference type="EMBL" id="CEK90398.1"/>
    </source>
</evidence>
<dbReference type="EMBL" id="HACG01043533">
    <property type="protein sequence ID" value="CEK90398.1"/>
    <property type="molecule type" value="Transcribed_RNA"/>
</dbReference>
<gene>
    <name evidence="1" type="primary">ORF176557</name>
</gene>
<protein>
    <recommendedName>
        <fullName evidence="2">Endonuclease/exonuclease/phosphatase domain-containing protein</fullName>
    </recommendedName>
</protein>
<dbReference type="AlphaFoldDB" id="A0A0B7BBI5"/>
<accession>A0A0B7BBI5</accession>
<dbReference type="SUPFAM" id="SSF56219">
    <property type="entry name" value="DNase I-like"/>
    <property type="match status" value="1"/>
</dbReference>
<feature type="non-terminal residue" evidence="1">
    <location>
        <position position="95"/>
    </location>
</feature>
<proteinExistence type="predicted"/>
<sequence length="95" mass="11116">MVVPVLVTRRRRGRRKKNRAGVRRRQLKCDRLGHHHVRLLYWNCAGVRQKRPILDKLLYGTDVIVLQETNLGTGTIQAPGFQVFYNRKHLGQAIF</sequence>
<dbReference type="InterPro" id="IPR036691">
    <property type="entry name" value="Endo/exonu/phosph_ase_sf"/>
</dbReference>
<evidence type="ECO:0008006" key="2">
    <source>
        <dbReference type="Google" id="ProtNLM"/>
    </source>
</evidence>
<organism evidence="1">
    <name type="scientific">Arion vulgaris</name>
    <dbReference type="NCBI Taxonomy" id="1028688"/>
    <lineage>
        <taxon>Eukaryota</taxon>
        <taxon>Metazoa</taxon>
        <taxon>Spiralia</taxon>
        <taxon>Lophotrochozoa</taxon>
        <taxon>Mollusca</taxon>
        <taxon>Gastropoda</taxon>
        <taxon>Heterobranchia</taxon>
        <taxon>Euthyneura</taxon>
        <taxon>Panpulmonata</taxon>
        <taxon>Eupulmonata</taxon>
        <taxon>Stylommatophora</taxon>
        <taxon>Helicina</taxon>
        <taxon>Arionoidea</taxon>
        <taxon>Arionidae</taxon>
        <taxon>Arion</taxon>
    </lineage>
</organism>